<reference evidence="1 2" key="1">
    <citation type="submission" date="2016-11" db="EMBL/GenBank/DDBJ databases">
        <title>The macronuclear genome of Stentor coeruleus: a giant cell with tiny introns.</title>
        <authorList>
            <person name="Slabodnick M."/>
            <person name="Ruby J.G."/>
            <person name="Reiff S.B."/>
            <person name="Swart E.C."/>
            <person name="Gosai S."/>
            <person name="Prabakaran S."/>
            <person name="Witkowska E."/>
            <person name="Larue G.E."/>
            <person name="Fisher S."/>
            <person name="Freeman R.M."/>
            <person name="Gunawardena J."/>
            <person name="Chu W."/>
            <person name="Stover N.A."/>
            <person name="Gregory B.D."/>
            <person name="Nowacki M."/>
            <person name="Derisi J."/>
            <person name="Roy S.W."/>
            <person name="Marshall W.F."/>
            <person name="Sood P."/>
        </authorList>
    </citation>
    <scope>NUCLEOTIDE SEQUENCE [LARGE SCALE GENOMIC DNA]</scope>
    <source>
        <strain evidence="1">WM001</strain>
    </source>
</reference>
<protein>
    <submittedName>
        <fullName evidence="1">Uncharacterized protein</fullName>
    </submittedName>
</protein>
<proteinExistence type="predicted"/>
<dbReference type="EMBL" id="MPUH01000388">
    <property type="protein sequence ID" value="OMJ81243.1"/>
    <property type="molecule type" value="Genomic_DNA"/>
</dbReference>
<sequence>MGECVSCNKLCCPIDKQFTITDIVSPKNSNFRIEITPVPTRKSFSGSKPLCTIESTESPCRKSRTPLRRNTCTITTNRKGFLARAREKSRKNSFANEEELFSAQIRSLTYADEDPDGCNKTMLRISMDSPLKHDGDCEIIEY</sequence>
<name>A0A1R2BWP7_9CILI</name>
<evidence type="ECO:0000313" key="1">
    <source>
        <dbReference type="EMBL" id="OMJ81243.1"/>
    </source>
</evidence>
<dbReference type="Proteomes" id="UP000187209">
    <property type="component" value="Unassembled WGS sequence"/>
</dbReference>
<accession>A0A1R2BWP7</accession>
<comment type="caution">
    <text evidence="1">The sequence shown here is derived from an EMBL/GenBank/DDBJ whole genome shotgun (WGS) entry which is preliminary data.</text>
</comment>
<evidence type="ECO:0000313" key="2">
    <source>
        <dbReference type="Proteomes" id="UP000187209"/>
    </source>
</evidence>
<organism evidence="1 2">
    <name type="scientific">Stentor coeruleus</name>
    <dbReference type="NCBI Taxonomy" id="5963"/>
    <lineage>
        <taxon>Eukaryota</taxon>
        <taxon>Sar</taxon>
        <taxon>Alveolata</taxon>
        <taxon>Ciliophora</taxon>
        <taxon>Postciliodesmatophora</taxon>
        <taxon>Heterotrichea</taxon>
        <taxon>Heterotrichida</taxon>
        <taxon>Stentoridae</taxon>
        <taxon>Stentor</taxon>
    </lineage>
</organism>
<keyword evidence="2" id="KW-1185">Reference proteome</keyword>
<dbReference type="AlphaFoldDB" id="A0A1R2BWP7"/>
<gene>
    <name evidence="1" type="ORF">SteCoe_18363</name>
</gene>